<evidence type="ECO:0000313" key="11">
    <source>
        <dbReference type="EnsemblMetazoa" id="CLYHEMP005466.1"/>
    </source>
</evidence>
<keyword evidence="2" id="KW-1003">Cell membrane</keyword>
<keyword evidence="8" id="KW-0807">Transducer</keyword>
<keyword evidence="7" id="KW-0675">Receptor</keyword>
<dbReference type="GO" id="GO:0005886">
    <property type="term" value="C:plasma membrane"/>
    <property type="evidence" value="ECO:0007669"/>
    <property type="project" value="UniProtKB-SubCell"/>
</dbReference>
<evidence type="ECO:0000256" key="9">
    <source>
        <dbReference type="SAM" id="Phobius"/>
    </source>
</evidence>
<feature type="domain" description="G-protein coupled receptors family 1 profile" evidence="10">
    <location>
        <begin position="59"/>
        <end position="407"/>
    </location>
</feature>
<evidence type="ECO:0000256" key="5">
    <source>
        <dbReference type="ARBA" id="ARBA00023040"/>
    </source>
</evidence>
<keyword evidence="5" id="KW-0297">G-protein coupled receptor</keyword>
<evidence type="ECO:0000259" key="10">
    <source>
        <dbReference type="PROSITE" id="PS50262"/>
    </source>
</evidence>
<evidence type="ECO:0000313" key="12">
    <source>
        <dbReference type="Proteomes" id="UP000594262"/>
    </source>
</evidence>
<dbReference type="Gene3D" id="1.20.1070.10">
    <property type="entry name" value="Rhodopsin 7-helix transmembrane proteins"/>
    <property type="match status" value="1"/>
</dbReference>
<dbReference type="PANTHER" id="PTHR24249">
    <property type="entry name" value="HISTAMINE RECEPTOR-RELATED G-PROTEIN COUPLED RECEPTOR"/>
    <property type="match status" value="1"/>
</dbReference>
<dbReference type="SMART" id="SM01381">
    <property type="entry name" value="7TM_GPCR_Srsx"/>
    <property type="match status" value="1"/>
</dbReference>
<dbReference type="GeneID" id="136798505"/>
<feature type="transmembrane region" description="Helical" evidence="9">
    <location>
        <begin position="159"/>
        <end position="180"/>
    </location>
</feature>
<dbReference type="InterPro" id="IPR050569">
    <property type="entry name" value="TAAR"/>
</dbReference>
<dbReference type="OrthoDB" id="5960981at2759"/>
<dbReference type="PROSITE" id="PS50262">
    <property type="entry name" value="G_PROTEIN_RECEP_F1_2"/>
    <property type="match status" value="1"/>
</dbReference>
<dbReference type="GO" id="GO:0004930">
    <property type="term" value="F:G protein-coupled receptor activity"/>
    <property type="evidence" value="ECO:0007669"/>
    <property type="project" value="UniProtKB-KW"/>
</dbReference>
<organism evidence="11 12">
    <name type="scientific">Clytia hemisphaerica</name>
    <dbReference type="NCBI Taxonomy" id="252671"/>
    <lineage>
        <taxon>Eukaryota</taxon>
        <taxon>Metazoa</taxon>
        <taxon>Cnidaria</taxon>
        <taxon>Hydrozoa</taxon>
        <taxon>Hydroidolina</taxon>
        <taxon>Leptothecata</taxon>
        <taxon>Obeliida</taxon>
        <taxon>Clytiidae</taxon>
        <taxon>Clytia</taxon>
    </lineage>
</organism>
<keyword evidence="3 9" id="KW-0812">Transmembrane</keyword>
<dbReference type="SUPFAM" id="SSF81321">
    <property type="entry name" value="Family A G protein-coupled receptor-like"/>
    <property type="match status" value="1"/>
</dbReference>
<accession>A0A7M5V8E8</accession>
<keyword evidence="6 9" id="KW-0472">Membrane</keyword>
<dbReference type="CDD" id="cd00637">
    <property type="entry name" value="7tm_classA_rhodopsin-like"/>
    <property type="match status" value="1"/>
</dbReference>
<evidence type="ECO:0000256" key="4">
    <source>
        <dbReference type="ARBA" id="ARBA00022989"/>
    </source>
</evidence>
<dbReference type="Proteomes" id="UP000594262">
    <property type="component" value="Unplaced"/>
</dbReference>
<proteinExistence type="predicted"/>
<dbReference type="AlphaFoldDB" id="A0A7M5V8E8"/>
<feature type="transmembrane region" description="Helical" evidence="9">
    <location>
        <begin position="120"/>
        <end position="139"/>
    </location>
</feature>
<comment type="subcellular location">
    <subcellularLocation>
        <location evidence="1">Cell membrane</location>
        <topology evidence="1">Multi-pass membrane protein</topology>
    </subcellularLocation>
</comment>
<name>A0A7M5V8E8_9CNID</name>
<evidence type="ECO:0000256" key="7">
    <source>
        <dbReference type="ARBA" id="ARBA00023170"/>
    </source>
</evidence>
<dbReference type="PANTHER" id="PTHR24249:SF372">
    <property type="entry name" value="G-PROTEIN COUPLED RECEPTORS FAMILY 1 PROFILE DOMAIN-CONTAINING PROTEIN"/>
    <property type="match status" value="1"/>
</dbReference>
<keyword evidence="4 9" id="KW-1133">Transmembrane helix</keyword>
<evidence type="ECO:0000256" key="8">
    <source>
        <dbReference type="ARBA" id="ARBA00023224"/>
    </source>
</evidence>
<keyword evidence="12" id="KW-1185">Reference proteome</keyword>
<evidence type="ECO:0000256" key="6">
    <source>
        <dbReference type="ARBA" id="ARBA00023136"/>
    </source>
</evidence>
<dbReference type="InterPro" id="IPR017452">
    <property type="entry name" value="GPCR_Rhodpsn_7TM"/>
</dbReference>
<reference evidence="11" key="1">
    <citation type="submission" date="2021-01" db="UniProtKB">
        <authorList>
            <consortium name="EnsemblMetazoa"/>
        </authorList>
    </citation>
    <scope>IDENTIFICATION</scope>
</reference>
<dbReference type="EnsemblMetazoa" id="CLYHEMT005466.1">
    <property type="protein sequence ID" value="CLYHEMP005466.1"/>
    <property type="gene ID" value="CLYHEMG005466"/>
</dbReference>
<feature type="transmembrane region" description="Helical" evidence="9">
    <location>
        <begin position="350"/>
        <end position="371"/>
    </location>
</feature>
<dbReference type="Pfam" id="PF00001">
    <property type="entry name" value="7tm_1"/>
    <property type="match status" value="1"/>
</dbReference>
<evidence type="ECO:0000256" key="2">
    <source>
        <dbReference type="ARBA" id="ARBA00022475"/>
    </source>
</evidence>
<feature type="transmembrane region" description="Helical" evidence="9">
    <location>
        <begin position="391"/>
        <end position="409"/>
    </location>
</feature>
<sequence>MEENGYHFIQRTNGSTISETFTFPPFKIKPGYAKRDFTEPYRIIYIVICSILALISIVGNITLVTVISSRHKLRTATNLLLLSLATADLLTSVVYTPLYLERFYNQNANNSHPKLCLLRKYFFIVTASGSLISLAVVSFDRMFAIAYPYKYERWMTKRLACIVICIVWFWTICFNSITFHDFLHWGRILSTCVGGIPRKLFLIIGPPGFYIPGITIVVVYIKIYLVARKLNIKVEHDCKLSVSSNEILMTDLSNSSNHLYLTPPLSQKKLGIRRTSSLPVIKAFTGDINNSTRDANKTSLPFLMSHTLSTPTLKPRSSSTLISQTLHGGKETIRKVKKSIKRDIRTVRTIAMLVGFFLVCWMPTAGFYIYINIMGSSGTSVSQQVLLCYEIFMVLTFVNSALNPFLYTYRNKELRKETMKFARKLFRIGR</sequence>
<protein>
    <recommendedName>
        <fullName evidence="10">G-protein coupled receptors family 1 profile domain-containing protein</fullName>
    </recommendedName>
</protein>
<evidence type="ECO:0000256" key="1">
    <source>
        <dbReference type="ARBA" id="ARBA00004651"/>
    </source>
</evidence>
<feature type="transmembrane region" description="Helical" evidence="9">
    <location>
        <begin position="79"/>
        <end position="100"/>
    </location>
</feature>
<dbReference type="PRINTS" id="PR00237">
    <property type="entry name" value="GPCRRHODOPSN"/>
</dbReference>
<dbReference type="RefSeq" id="XP_066911229.1">
    <property type="nucleotide sequence ID" value="XM_067055128.1"/>
</dbReference>
<dbReference type="InterPro" id="IPR000276">
    <property type="entry name" value="GPCR_Rhodpsn"/>
</dbReference>
<feature type="transmembrane region" description="Helical" evidence="9">
    <location>
        <begin position="200"/>
        <end position="221"/>
    </location>
</feature>
<evidence type="ECO:0000256" key="3">
    <source>
        <dbReference type="ARBA" id="ARBA00022692"/>
    </source>
</evidence>
<feature type="transmembrane region" description="Helical" evidence="9">
    <location>
        <begin position="43"/>
        <end position="67"/>
    </location>
</feature>